<dbReference type="SUPFAM" id="SSF55486">
    <property type="entry name" value="Metalloproteases ('zincins'), catalytic domain"/>
    <property type="match status" value="1"/>
</dbReference>
<evidence type="ECO:0000259" key="8">
    <source>
        <dbReference type="Pfam" id="PF01432"/>
    </source>
</evidence>
<evidence type="ECO:0000256" key="7">
    <source>
        <dbReference type="RuleBase" id="RU003435"/>
    </source>
</evidence>
<dbReference type="InterPro" id="IPR024077">
    <property type="entry name" value="Neurolysin/TOP_dom2"/>
</dbReference>
<reference evidence="9" key="1">
    <citation type="journal article" date="2020" name="Cell">
        <title>Large-Scale Comparative Analyses of Tick Genomes Elucidate Their Genetic Diversity and Vector Capacities.</title>
        <authorList>
            <consortium name="Tick Genome and Microbiome Consortium (TIGMIC)"/>
            <person name="Jia N."/>
            <person name="Wang J."/>
            <person name="Shi W."/>
            <person name="Du L."/>
            <person name="Sun Y."/>
            <person name="Zhan W."/>
            <person name="Jiang J.F."/>
            <person name="Wang Q."/>
            <person name="Zhang B."/>
            <person name="Ji P."/>
            <person name="Bell-Sakyi L."/>
            <person name="Cui X.M."/>
            <person name="Yuan T.T."/>
            <person name="Jiang B.G."/>
            <person name="Yang W.F."/>
            <person name="Lam T.T."/>
            <person name="Chang Q.C."/>
            <person name="Ding S.J."/>
            <person name="Wang X.J."/>
            <person name="Zhu J.G."/>
            <person name="Ruan X.D."/>
            <person name="Zhao L."/>
            <person name="Wei J.T."/>
            <person name="Ye R.Z."/>
            <person name="Que T.C."/>
            <person name="Du C.H."/>
            <person name="Zhou Y.H."/>
            <person name="Cheng J.X."/>
            <person name="Dai P.F."/>
            <person name="Guo W.B."/>
            <person name="Han X.H."/>
            <person name="Huang E.J."/>
            <person name="Li L.F."/>
            <person name="Wei W."/>
            <person name="Gao Y.C."/>
            <person name="Liu J.Z."/>
            <person name="Shao H.Z."/>
            <person name="Wang X."/>
            <person name="Wang C.C."/>
            <person name="Yang T.C."/>
            <person name="Huo Q.B."/>
            <person name="Li W."/>
            <person name="Chen H.Y."/>
            <person name="Chen S.E."/>
            <person name="Zhou L.G."/>
            <person name="Ni X.B."/>
            <person name="Tian J.H."/>
            <person name="Sheng Y."/>
            <person name="Liu T."/>
            <person name="Pan Y.S."/>
            <person name="Xia L.Y."/>
            <person name="Li J."/>
            <person name="Zhao F."/>
            <person name="Cao W.C."/>
        </authorList>
    </citation>
    <scope>NUCLEOTIDE SEQUENCE</scope>
    <source>
        <strain evidence="9">Rsan-2018</strain>
    </source>
</reference>
<name>A0A9D4PGL4_RHISA</name>
<keyword evidence="5 7" id="KW-0862">Zinc</keyword>
<dbReference type="GO" id="GO:0006508">
    <property type="term" value="P:proteolysis"/>
    <property type="evidence" value="ECO:0007669"/>
    <property type="project" value="UniProtKB-KW"/>
</dbReference>
<dbReference type="PANTHER" id="PTHR11804:SF83">
    <property type="entry name" value="LD37516P"/>
    <property type="match status" value="1"/>
</dbReference>
<evidence type="ECO:0000313" key="9">
    <source>
        <dbReference type="EMBL" id="KAH7942807.1"/>
    </source>
</evidence>
<sequence>MQHQIAQTTTLQGIANQFSRIPVLCLSGCSSAPLQGRSVLLGSLPVANVVLSVPGPPVAGLSYGELGLLVDQMGHVLQNCLSRSTHGHMSGSRGIEWDRVQVCSNVLRLLLLGQHQFAARLAAQPLSTEMHDALKAADRHLVAWDLCWQLYYSKLDLELHSRGDFWGDLSRNLWPQFLPVANDTVAEKRLCSMSSFLTAPAAQFCPLWAQMIAADVLGEFQKAETSSDVSSVGKRFRETFLELGGMVSGSEVFRRFLGRDPSSDSLLAVYGLQEEQRQHTKDQS</sequence>
<comment type="cofactor">
    <cofactor evidence="7">
        <name>Zn(2+)</name>
        <dbReference type="ChEBI" id="CHEBI:29105"/>
    </cofactor>
    <text evidence="7">Binds 1 zinc ion.</text>
</comment>
<keyword evidence="2 7" id="KW-0645">Protease</keyword>
<accession>A0A9D4PGL4</accession>
<evidence type="ECO:0000256" key="3">
    <source>
        <dbReference type="ARBA" id="ARBA00022723"/>
    </source>
</evidence>
<evidence type="ECO:0000256" key="5">
    <source>
        <dbReference type="ARBA" id="ARBA00022833"/>
    </source>
</evidence>
<dbReference type="Proteomes" id="UP000821837">
    <property type="component" value="Unassembled WGS sequence"/>
</dbReference>
<evidence type="ECO:0000256" key="2">
    <source>
        <dbReference type="ARBA" id="ARBA00022670"/>
    </source>
</evidence>
<dbReference type="PANTHER" id="PTHR11804">
    <property type="entry name" value="PROTEASE M3 THIMET OLIGOPEPTIDASE-RELATED"/>
    <property type="match status" value="1"/>
</dbReference>
<organism evidence="9 10">
    <name type="scientific">Rhipicephalus sanguineus</name>
    <name type="common">Brown dog tick</name>
    <name type="synonym">Ixodes sanguineus</name>
    <dbReference type="NCBI Taxonomy" id="34632"/>
    <lineage>
        <taxon>Eukaryota</taxon>
        <taxon>Metazoa</taxon>
        <taxon>Ecdysozoa</taxon>
        <taxon>Arthropoda</taxon>
        <taxon>Chelicerata</taxon>
        <taxon>Arachnida</taxon>
        <taxon>Acari</taxon>
        <taxon>Parasitiformes</taxon>
        <taxon>Ixodida</taxon>
        <taxon>Ixodoidea</taxon>
        <taxon>Ixodidae</taxon>
        <taxon>Rhipicephalinae</taxon>
        <taxon>Rhipicephalus</taxon>
        <taxon>Rhipicephalus</taxon>
    </lineage>
</organism>
<dbReference type="Gene3D" id="3.40.390.10">
    <property type="entry name" value="Collagenase (Catalytic Domain)"/>
    <property type="match status" value="1"/>
</dbReference>
<dbReference type="GO" id="GO:0004222">
    <property type="term" value="F:metalloendopeptidase activity"/>
    <property type="evidence" value="ECO:0007669"/>
    <property type="project" value="InterPro"/>
</dbReference>
<dbReference type="GO" id="GO:0046872">
    <property type="term" value="F:metal ion binding"/>
    <property type="evidence" value="ECO:0007669"/>
    <property type="project" value="UniProtKB-UniRule"/>
</dbReference>
<proteinExistence type="inferred from homology"/>
<evidence type="ECO:0000256" key="4">
    <source>
        <dbReference type="ARBA" id="ARBA00022801"/>
    </source>
</evidence>
<comment type="caution">
    <text evidence="9">The sequence shown here is derived from an EMBL/GenBank/DDBJ whole genome shotgun (WGS) entry which is preliminary data.</text>
</comment>
<evidence type="ECO:0000256" key="6">
    <source>
        <dbReference type="ARBA" id="ARBA00023049"/>
    </source>
</evidence>
<feature type="domain" description="Peptidase M3A/M3B catalytic" evidence="8">
    <location>
        <begin position="44"/>
        <end position="270"/>
    </location>
</feature>
<dbReference type="Pfam" id="PF01432">
    <property type="entry name" value="Peptidase_M3"/>
    <property type="match status" value="1"/>
</dbReference>
<dbReference type="VEuPathDB" id="VectorBase:RSAN_043772"/>
<keyword evidence="3 7" id="KW-0479">Metal-binding</keyword>
<gene>
    <name evidence="9" type="ORF">HPB52_001589</name>
</gene>
<dbReference type="InterPro" id="IPR001567">
    <property type="entry name" value="Pept_M3A_M3B_dom"/>
</dbReference>
<evidence type="ECO:0000256" key="1">
    <source>
        <dbReference type="ARBA" id="ARBA00006040"/>
    </source>
</evidence>
<comment type="similarity">
    <text evidence="1 7">Belongs to the peptidase M3 family.</text>
</comment>
<dbReference type="InterPro" id="IPR045090">
    <property type="entry name" value="Pept_M3A_M3B"/>
</dbReference>
<reference evidence="9" key="2">
    <citation type="submission" date="2021-09" db="EMBL/GenBank/DDBJ databases">
        <authorList>
            <person name="Jia N."/>
            <person name="Wang J."/>
            <person name="Shi W."/>
            <person name="Du L."/>
            <person name="Sun Y."/>
            <person name="Zhan W."/>
            <person name="Jiang J."/>
            <person name="Wang Q."/>
            <person name="Zhang B."/>
            <person name="Ji P."/>
            <person name="Sakyi L.B."/>
            <person name="Cui X."/>
            <person name="Yuan T."/>
            <person name="Jiang B."/>
            <person name="Yang W."/>
            <person name="Lam T.T.-Y."/>
            <person name="Chang Q."/>
            <person name="Ding S."/>
            <person name="Wang X."/>
            <person name="Zhu J."/>
            <person name="Ruan X."/>
            <person name="Zhao L."/>
            <person name="Wei J."/>
            <person name="Que T."/>
            <person name="Du C."/>
            <person name="Cheng J."/>
            <person name="Dai P."/>
            <person name="Han X."/>
            <person name="Huang E."/>
            <person name="Gao Y."/>
            <person name="Liu J."/>
            <person name="Shao H."/>
            <person name="Ye R."/>
            <person name="Li L."/>
            <person name="Wei W."/>
            <person name="Wang X."/>
            <person name="Wang C."/>
            <person name="Huo Q."/>
            <person name="Li W."/>
            <person name="Guo W."/>
            <person name="Chen H."/>
            <person name="Chen S."/>
            <person name="Zhou L."/>
            <person name="Zhou L."/>
            <person name="Ni X."/>
            <person name="Tian J."/>
            <person name="Zhou Y."/>
            <person name="Sheng Y."/>
            <person name="Liu T."/>
            <person name="Pan Y."/>
            <person name="Xia L."/>
            <person name="Li J."/>
            <person name="Zhao F."/>
            <person name="Cao W."/>
        </authorList>
    </citation>
    <scope>NUCLEOTIDE SEQUENCE</scope>
    <source>
        <strain evidence="9">Rsan-2018</strain>
        <tissue evidence="9">Larvae</tissue>
    </source>
</reference>
<dbReference type="AlphaFoldDB" id="A0A9D4PGL4"/>
<keyword evidence="6 7" id="KW-0482">Metalloprotease</keyword>
<dbReference type="Gene3D" id="1.10.1370.10">
    <property type="entry name" value="Neurolysin, domain 3"/>
    <property type="match status" value="1"/>
</dbReference>
<protein>
    <recommendedName>
        <fullName evidence="8">Peptidase M3A/M3B catalytic domain-containing protein</fullName>
    </recommendedName>
</protein>
<dbReference type="EMBL" id="JABSTV010001253">
    <property type="protein sequence ID" value="KAH7942807.1"/>
    <property type="molecule type" value="Genomic_DNA"/>
</dbReference>
<dbReference type="InterPro" id="IPR024079">
    <property type="entry name" value="MetalloPept_cat_dom_sf"/>
</dbReference>
<keyword evidence="10" id="KW-1185">Reference proteome</keyword>
<keyword evidence="4 7" id="KW-0378">Hydrolase</keyword>
<evidence type="ECO:0000313" key="10">
    <source>
        <dbReference type="Proteomes" id="UP000821837"/>
    </source>
</evidence>